<gene>
    <name evidence="2" type="ORF">OXH55_19435</name>
</gene>
<dbReference type="PANTHER" id="PTHR13696:SF99">
    <property type="entry name" value="COBYRINIC ACID AC-DIAMIDE SYNTHASE"/>
    <property type="match status" value="1"/>
</dbReference>
<comment type="caution">
    <text evidence="2">The sequence shown here is derived from an EMBL/GenBank/DDBJ whole genome shotgun (WGS) entry which is preliminary data.</text>
</comment>
<dbReference type="PANTHER" id="PTHR13696">
    <property type="entry name" value="P-LOOP CONTAINING NUCLEOSIDE TRIPHOSPHATE HYDROLASE"/>
    <property type="match status" value="1"/>
</dbReference>
<reference evidence="2" key="1">
    <citation type="submission" date="2022-12" db="EMBL/GenBank/DDBJ databases">
        <authorList>
            <person name="Wang J."/>
        </authorList>
    </citation>
    <scope>NUCLEOTIDE SEQUENCE</scope>
    <source>
        <strain evidence="2">HY-42-06</strain>
    </source>
</reference>
<dbReference type="InterPro" id="IPR050678">
    <property type="entry name" value="DNA_Partitioning_ATPase"/>
</dbReference>
<evidence type="ECO:0000313" key="3">
    <source>
        <dbReference type="Proteomes" id="UP001079657"/>
    </source>
</evidence>
<proteinExistence type="predicted"/>
<dbReference type="InterPro" id="IPR027417">
    <property type="entry name" value="P-loop_NTPase"/>
</dbReference>
<name>A0ABT4CV32_9CLOT</name>
<evidence type="ECO:0000313" key="2">
    <source>
        <dbReference type="EMBL" id="MCY6372768.1"/>
    </source>
</evidence>
<dbReference type="Gene3D" id="3.40.50.300">
    <property type="entry name" value="P-loop containing nucleotide triphosphate hydrolases"/>
    <property type="match status" value="1"/>
</dbReference>
<organism evidence="2 3">
    <name type="scientific">Clostridium ganghwense</name>
    <dbReference type="NCBI Taxonomy" id="312089"/>
    <lineage>
        <taxon>Bacteria</taxon>
        <taxon>Bacillati</taxon>
        <taxon>Bacillota</taxon>
        <taxon>Clostridia</taxon>
        <taxon>Eubacteriales</taxon>
        <taxon>Clostridiaceae</taxon>
        <taxon>Clostridium</taxon>
    </lineage>
</organism>
<sequence>MAHIISCINVKGGVGKTMSAINLAGQIAKQKHKVLLIDNDSQSSLTQILDVNNTYTMYDLYDNNRVIFDDCIVQYNEYIYVVPNTIESAILESQLYKKRNRESILKEKYEKFENDFDFIIIDNSPFLGIMVQNSLVMSDYYIEIIDNSPSALQGLNMVSRVINELEENELIEGLKLLGILRNRFEKRTLFSKQFIEVVDEELNEKVFDTIIYDSVKYKEATAMHKTIQEYSKKHSKPYKDLYYEMLERIDK</sequence>
<dbReference type="Pfam" id="PF13614">
    <property type="entry name" value="AAA_31"/>
    <property type="match status" value="1"/>
</dbReference>
<dbReference type="RefSeq" id="WP_268051831.1">
    <property type="nucleotide sequence ID" value="NZ_JAPQES010000012.1"/>
</dbReference>
<accession>A0ABT4CV32</accession>
<feature type="domain" description="AAA" evidence="1">
    <location>
        <begin position="3"/>
        <end position="168"/>
    </location>
</feature>
<dbReference type="InterPro" id="IPR025669">
    <property type="entry name" value="AAA_dom"/>
</dbReference>
<dbReference type="EMBL" id="JAPQES010000012">
    <property type="protein sequence ID" value="MCY6372768.1"/>
    <property type="molecule type" value="Genomic_DNA"/>
</dbReference>
<protein>
    <submittedName>
        <fullName evidence="2">ParA family protein</fullName>
    </submittedName>
</protein>
<dbReference type="Proteomes" id="UP001079657">
    <property type="component" value="Unassembled WGS sequence"/>
</dbReference>
<keyword evidence="3" id="KW-1185">Reference proteome</keyword>
<dbReference type="CDD" id="cd02042">
    <property type="entry name" value="ParAB_family"/>
    <property type="match status" value="1"/>
</dbReference>
<evidence type="ECO:0000259" key="1">
    <source>
        <dbReference type="Pfam" id="PF13614"/>
    </source>
</evidence>
<dbReference type="SUPFAM" id="SSF52540">
    <property type="entry name" value="P-loop containing nucleoside triphosphate hydrolases"/>
    <property type="match status" value="1"/>
</dbReference>